<evidence type="ECO:0000313" key="6">
    <source>
        <dbReference type="EMBL" id="SCU77977.1"/>
    </source>
</evidence>
<reference evidence="6 7" key="1">
    <citation type="submission" date="2016-03" db="EMBL/GenBank/DDBJ databases">
        <authorList>
            <person name="Devillers H."/>
        </authorList>
    </citation>
    <scope>NUCLEOTIDE SEQUENCE [LARGE SCALE GENOMIC DNA]</scope>
    <source>
        <strain evidence="6">CBS 10888</strain>
    </source>
</reference>
<feature type="domain" description="K Homology" evidence="5">
    <location>
        <begin position="167"/>
        <end position="238"/>
    </location>
</feature>
<organism evidence="6 7">
    <name type="scientific">Lachancea dasiensis</name>
    <dbReference type="NCBI Taxonomy" id="1072105"/>
    <lineage>
        <taxon>Eukaryota</taxon>
        <taxon>Fungi</taxon>
        <taxon>Dikarya</taxon>
        <taxon>Ascomycota</taxon>
        <taxon>Saccharomycotina</taxon>
        <taxon>Saccharomycetes</taxon>
        <taxon>Saccharomycetales</taxon>
        <taxon>Saccharomycetaceae</taxon>
        <taxon>Lachancea</taxon>
    </lineage>
</organism>
<dbReference type="EMBL" id="LT598460">
    <property type="protein sequence ID" value="SCU77977.1"/>
    <property type="molecule type" value="Genomic_DNA"/>
</dbReference>
<dbReference type="STRING" id="1266660.A0A1G4IMT7"/>
<dbReference type="InterPro" id="IPR004088">
    <property type="entry name" value="KH_dom_type_1"/>
</dbReference>
<evidence type="ECO:0000256" key="1">
    <source>
        <dbReference type="ARBA" id="ARBA00022737"/>
    </source>
</evidence>
<dbReference type="GO" id="GO:0005737">
    <property type="term" value="C:cytoplasm"/>
    <property type="evidence" value="ECO:0007669"/>
    <property type="project" value="EnsemblFungi"/>
</dbReference>
<feature type="domain" description="K Homology" evidence="5">
    <location>
        <begin position="341"/>
        <end position="411"/>
    </location>
</feature>
<proteinExistence type="predicted"/>
<dbReference type="SMART" id="SM00322">
    <property type="entry name" value="KH"/>
    <property type="match status" value="3"/>
</dbReference>
<feature type="compositionally biased region" description="Polar residues" evidence="4">
    <location>
        <begin position="67"/>
        <end position="79"/>
    </location>
</feature>
<evidence type="ECO:0000259" key="5">
    <source>
        <dbReference type="SMART" id="SM00322"/>
    </source>
</evidence>
<dbReference type="GO" id="GO:0003729">
    <property type="term" value="F:mRNA binding"/>
    <property type="evidence" value="ECO:0007669"/>
    <property type="project" value="EnsemblFungi"/>
</dbReference>
<dbReference type="Pfam" id="PF00013">
    <property type="entry name" value="KH_1"/>
    <property type="match status" value="3"/>
</dbReference>
<dbReference type="InterPro" id="IPR004087">
    <property type="entry name" value="KH_dom"/>
</dbReference>
<gene>
    <name evidence="6" type="ORF">LADA_0A03158G</name>
</gene>
<feature type="domain" description="K Homology" evidence="5">
    <location>
        <begin position="85"/>
        <end position="155"/>
    </location>
</feature>
<dbReference type="SUPFAM" id="SSF54791">
    <property type="entry name" value="Eukaryotic type KH-domain (KH-domain type I)"/>
    <property type="match status" value="3"/>
</dbReference>
<protein>
    <submittedName>
        <fullName evidence="6">LADA_0A03158g1_1</fullName>
    </submittedName>
</protein>
<feature type="compositionally biased region" description="Basic and acidic residues" evidence="4">
    <location>
        <begin position="35"/>
        <end position="52"/>
    </location>
</feature>
<evidence type="ECO:0000256" key="4">
    <source>
        <dbReference type="SAM" id="MobiDB-lite"/>
    </source>
</evidence>
<feature type="region of interest" description="Disordered" evidence="4">
    <location>
        <begin position="35"/>
        <end position="81"/>
    </location>
</feature>
<keyword evidence="2 3" id="KW-0694">RNA-binding</keyword>
<dbReference type="PROSITE" id="PS50084">
    <property type="entry name" value="KH_TYPE_1"/>
    <property type="match status" value="3"/>
</dbReference>
<dbReference type="PANTHER" id="PTHR10288">
    <property type="entry name" value="KH DOMAIN CONTAINING RNA BINDING PROTEIN"/>
    <property type="match status" value="1"/>
</dbReference>
<dbReference type="GO" id="GO:0000723">
    <property type="term" value="P:telomere maintenance"/>
    <property type="evidence" value="ECO:0007669"/>
    <property type="project" value="EnsemblFungi"/>
</dbReference>
<keyword evidence="7" id="KW-1185">Reference proteome</keyword>
<dbReference type="Gene3D" id="3.30.1370.10">
    <property type="entry name" value="K Homology domain, type 1"/>
    <property type="match status" value="3"/>
</dbReference>
<dbReference type="CDD" id="cd22438">
    <property type="entry name" value="KH-I_PCBP_rpt1"/>
    <property type="match status" value="1"/>
</dbReference>
<dbReference type="AlphaFoldDB" id="A0A1G4IMT7"/>
<dbReference type="Proteomes" id="UP000190274">
    <property type="component" value="Chromosome A"/>
</dbReference>
<evidence type="ECO:0000256" key="3">
    <source>
        <dbReference type="PROSITE-ProRule" id="PRU00117"/>
    </source>
</evidence>
<dbReference type="GO" id="GO:0005634">
    <property type="term" value="C:nucleus"/>
    <property type="evidence" value="ECO:0007669"/>
    <property type="project" value="EnsemblFungi"/>
</dbReference>
<name>A0A1G4IMT7_9SACH</name>
<dbReference type="InterPro" id="IPR036612">
    <property type="entry name" value="KH_dom_type_1_sf"/>
</dbReference>
<evidence type="ECO:0000313" key="7">
    <source>
        <dbReference type="Proteomes" id="UP000190274"/>
    </source>
</evidence>
<keyword evidence="1" id="KW-0677">Repeat</keyword>
<dbReference type="OrthoDB" id="1937934at2759"/>
<accession>A0A1G4IMT7</accession>
<evidence type="ECO:0000256" key="2">
    <source>
        <dbReference type="ARBA" id="ARBA00022884"/>
    </source>
</evidence>
<sequence>MSNCEISDSFLESSNVLKRKKEDCQEELLEAEIKRVALDDADEESKSNQTDKLEEELEDRNVENKVTDASQTDTGTDSGDNLDKDYIHLRMLCLVKQASMIVGPGGEKISKMKSETHTRINVSDNIRGVPERVIFIRGRCEDVAKVFGMIVRAINGEKGGEPAQNSIPLTINVLVPHHMMGCVIGRQGLRLREIEELSAAKLSTGPQTLPMSNDRILSVTGVADAIHIATYYLGQTILNHRMTFAAKKCIFYSPNLLNPVLVNDYGVNLQHQQQHQYRPGENGKRRLYRMSLPSHQDFSYGYAAVSSPTTALVPPLAVQNVRVSETLTNAPMASPITPPLGLVQQEIYIDNNYVGNVIGKGGKHINSVKESTGCSILIDDPVAGSEERKIVIRGTPVGVQTAIFLINNKIETDKRNKESNEKREVTPMSA</sequence>